<accession>I2NC27</accession>
<organism evidence="1 2">
    <name type="scientific">Neisseria sicca VK64</name>
    <dbReference type="NCBI Taxonomy" id="1095748"/>
    <lineage>
        <taxon>Bacteria</taxon>
        <taxon>Pseudomonadati</taxon>
        <taxon>Pseudomonadota</taxon>
        <taxon>Betaproteobacteria</taxon>
        <taxon>Neisseriales</taxon>
        <taxon>Neisseriaceae</taxon>
        <taxon>Neisseria</taxon>
    </lineage>
</organism>
<name>I2NC27_NEISI</name>
<proteinExistence type="predicted"/>
<dbReference type="EMBL" id="AJMT01000210">
    <property type="protein sequence ID" value="EIG23388.1"/>
    <property type="molecule type" value="Genomic_DNA"/>
</dbReference>
<reference evidence="1 2" key="1">
    <citation type="submission" date="2012-04" db="EMBL/GenBank/DDBJ databases">
        <authorList>
            <person name="Harkins D.M."/>
            <person name="Madupu R."/>
            <person name="Durkin A.S."/>
            <person name="Torralba M."/>
            <person name="Methe B."/>
            <person name="Sutton G.G."/>
            <person name="Nelson K.E."/>
        </authorList>
    </citation>
    <scope>NUCLEOTIDE SEQUENCE [LARGE SCALE GENOMIC DNA]</scope>
    <source>
        <strain evidence="1 2">VK64</strain>
    </source>
</reference>
<evidence type="ECO:0000313" key="1">
    <source>
        <dbReference type="EMBL" id="EIG23388.1"/>
    </source>
</evidence>
<dbReference type="PATRIC" id="fig|1095748.3.peg.2733"/>
<comment type="caution">
    <text evidence="1">The sequence shown here is derived from an EMBL/GenBank/DDBJ whole genome shotgun (WGS) entry which is preliminary data.</text>
</comment>
<dbReference type="Proteomes" id="UP000004473">
    <property type="component" value="Unassembled WGS sequence"/>
</dbReference>
<protein>
    <submittedName>
        <fullName evidence="1">Uncharacterized protein</fullName>
    </submittedName>
</protein>
<sequence length="43" mass="4941">MSKGRLKDRFGLSDDLWRMQPIDINGEEAISDFAVAKENHVFC</sequence>
<gene>
    <name evidence="1" type="ORF">HMPREF1051_2343</name>
</gene>
<evidence type="ECO:0000313" key="2">
    <source>
        <dbReference type="Proteomes" id="UP000004473"/>
    </source>
</evidence>
<dbReference type="AlphaFoldDB" id="I2NC27"/>